<evidence type="ECO:0000313" key="2">
    <source>
        <dbReference type="Proteomes" id="UP000175679"/>
    </source>
</evidence>
<keyword evidence="2" id="KW-1185">Reference proteome</keyword>
<accession>A0A1E7QIZ1</accession>
<reference evidence="1 2" key="1">
    <citation type="submission" date="2016-09" db="EMBL/GenBank/DDBJ databases">
        <title>Genomic evidence for plant-parasitic nematodes as the earliest Wolbachia hosts.</title>
        <authorList>
            <person name="Brown A.M."/>
            <person name="Wasala S.K."/>
            <person name="Howe D.K."/>
            <person name="Peetz A.B."/>
            <person name="Zasada I.A."/>
            <person name="Denver D.R."/>
        </authorList>
    </citation>
    <scope>NUCLEOTIDE SEQUENCE [LARGE SCALE GENOMIC DNA]</scope>
    <source>
        <strain evidence="2">wPpe</strain>
    </source>
</reference>
<dbReference type="Proteomes" id="UP000175679">
    <property type="component" value="Unassembled WGS sequence"/>
</dbReference>
<evidence type="ECO:0000313" key="1">
    <source>
        <dbReference type="EMBL" id="OEY86425.1"/>
    </source>
</evidence>
<dbReference type="RefSeq" id="WP_070065362.1">
    <property type="nucleotide sequence ID" value="NZ_MJMG01000011.1"/>
</dbReference>
<organism evidence="1 2">
    <name type="scientific">Wolbachia pipientis</name>
    <dbReference type="NCBI Taxonomy" id="955"/>
    <lineage>
        <taxon>Bacteria</taxon>
        <taxon>Pseudomonadati</taxon>
        <taxon>Pseudomonadota</taxon>
        <taxon>Alphaproteobacteria</taxon>
        <taxon>Rickettsiales</taxon>
        <taxon>Anaplasmataceae</taxon>
        <taxon>Wolbachieae</taxon>
        <taxon>Wolbachia</taxon>
    </lineage>
</organism>
<comment type="caution">
    <text evidence="1">The sequence shown here is derived from an EMBL/GenBank/DDBJ whole genome shotgun (WGS) entry which is preliminary data.</text>
</comment>
<name>A0A1E7QIZ1_WOLPI</name>
<gene>
    <name evidence="1" type="ORF">BIY23_04340</name>
</gene>
<sequence>MVIESKIKNVEGECSYFEQRATNSEEEKSYYFNQPVVMFPITEGNKSVVENIVKNMHISIEKCGIGLAHNQYPKQDGAINPFYYRWERRL</sequence>
<dbReference type="AlphaFoldDB" id="A0A1E7QIZ1"/>
<proteinExistence type="predicted"/>
<dbReference type="EMBL" id="MJMG01000011">
    <property type="protein sequence ID" value="OEY86425.1"/>
    <property type="molecule type" value="Genomic_DNA"/>
</dbReference>
<protein>
    <submittedName>
        <fullName evidence="1">Uncharacterized protein</fullName>
    </submittedName>
</protein>